<dbReference type="AlphaFoldDB" id="A0A3D8HAC3"/>
<feature type="compositionally biased region" description="Basic residues" evidence="1">
    <location>
        <begin position="69"/>
        <end position="78"/>
    </location>
</feature>
<evidence type="ECO:0000313" key="5">
    <source>
        <dbReference type="Proteomes" id="UP000256321"/>
    </source>
</evidence>
<keyword evidence="2" id="KW-0472">Membrane</keyword>
<feature type="transmembrane region" description="Helical" evidence="2">
    <location>
        <begin position="6"/>
        <end position="23"/>
    </location>
</feature>
<evidence type="ECO:0000313" key="4">
    <source>
        <dbReference type="EMBL" id="RDU47924.1"/>
    </source>
</evidence>
<keyword evidence="6" id="KW-1185">Reference proteome</keyword>
<feature type="compositionally biased region" description="Polar residues" evidence="1">
    <location>
        <begin position="90"/>
        <end position="101"/>
    </location>
</feature>
<evidence type="ECO:0000313" key="6">
    <source>
        <dbReference type="Proteomes" id="UP000629596"/>
    </source>
</evidence>
<dbReference type="EMBL" id="JACRTI010000055">
    <property type="protein sequence ID" value="MBC8603371.1"/>
    <property type="molecule type" value="Genomic_DNA"/>
</dbReference>
<keyword evidence="2" id="KW-0812">Transmembrane</keyword>
<dbReference type="Proteomes" id="UP000256321">
    <property type="component" value="Unassembled WGS sequence"/>
</dbReference>
<feature type="region of interest" description="Disordered" evidence="1">
    <location>
        <begin position="25"/>
        <end position="49"/>
    </location>
</feature>
<protein>
    <submittedName>
        <fullName evidence="4">Uncharacterized protein</fullName>
    </submittedName>
</protein>
<dbReference type="Proteomes" id="UP000629596">
    <property type="component" value="Unassembled WGS sequence"/>
</dbReference>
<comment type="caution">
    <text evidence="4">The sequence shown here is derived from an EMBL/GenBank/DDBJ whole genome shotgun (WGS) entry which is preliminary data.</text>
</comment>
<reference evidence="4 5" key="1">
    <citation type="submission" date="2018-07" db="EMBL/GenBank/DDBJ databases">
        <title>Parabacteroides acidifaciens nov. sp., isolated from human feces.</title>
        <authorList>
            <person name="Wang Y.J."/>
        </authorList>
    </citation>
    <scope>NUCLEOTIDE SEQUENCE [LARGE SCALE GENOMIC DNA]</scope>
    <source>
        <strain evidence="4 5">426-9</strain>
    </source>
</reference>
<feature type="region of interest" description="Disordered" evidence="1">
    <location>
        <begin position="61"/>
        <end position="110"/>
    </location>
</feature>
<gene>
    <name evidence="4" type="ORF">DWU89_17190</name>
    <name evidence="3" type="ORF">H8784_16785</name>
</gene>
<sequence>MDNAGDWLYIVFLIIAGISGLFGSKNKKKRPKQVLGQPGREIIPEDEEAPQKGFWDILQEMQEPQPKQKPAKPKKQKKQQAVQPTPFLTGENTTARQTADGNRTILPPIEEDIPQTDIEFNNAAELRKAIIYTEILNRKY</sequence>
<name>A0A3D8HAC3_9BACT</name>
<dbReference type="RefSeq" id="WP_115500862.1">
    <property type="nucleotide sequence ID" value="NZ_JACRTI010000055.1"/>
</dbReference>
<accession>A0A3D8HAC3</accession>
<evidence type="ECO:0000256" key="2">
    <source>
        <dbReference type="SAM" id="Phobius"/>
    </source>
</evidence>
<dbReference type="EMBL" id="QREV01000055">
    <property type="protein sequence ID" value="RDU47924.1"/>
    <property type="molecule type" value="Genomic_DNA"/>
</dbReference>
<keyword evidence="2" id="KW-1133">Transmembrane helix</keyword>
<organism evidence="4 5">
    <name type="scientific">Parabacteroides acidifaciens</name>
    <dbReference type="NCBI Taxonomy" id="2290935"/>
    <lineage>
        <taxon>Bacteria</taxon>
        <taxon>Pseudomonadati</taxon>
        <taxon>Bacteroidota</taxon>
        <taxon>Bacteroidia</taxon>
        <taxon>Bacteroidales</taxon>
        <taxon>Tannerellaceae</taxon>
        <taxon>Parabacteroides</taxon>
    </lineage>
</organism>
<proteinExistence type="predicted"/>
<evidence type="ECO:0000313" key="3">
    <source>
        <dbReference type="EMBL" id="MBC8603371.1"/>
    </source>
</evidence>
<evidence type="ECO:0000256" key="1">
    <source>
        <dbReference type="SAM" id="MobiDB-lite"/>
    </source>
</evidence>
<reference evidence="3 6" key="2">
    <citation type="submission" date="2020-08" db="EMBL/GenBank/DDBJ databases">
        <title>Genome public.</title>
        <authorList>
            <person name="Liu C."/>
            <person name="Sun Q."/>
        </authorList>
    </citation>
    <scope>NUCLEOTIDE SEQUENCE [LARGE SCALE GENOMIC DNA]</scope>
    <source>
        <strain evidence="3 6">426_9</strain>
    </source>
</reference>